<dbReference type="SUPFAM" id="SSF53850">
    <property type="entry name" value="Periplasmic binding protein-like II"/>
    <property type="match status" value="1"/>
</dbReference>
<proteinExistence type="predicted"/>
<evidence type="ECO:0000259" key="3">
    <source>
        <dbReference type="SMART" id="SM00062"/>
    </source>
</evidence>
<feature type="signal peptide" evidence="2">
    <location>
        <begin position="1"/>
        <end position="24"/>
    </location>
</feature>
<reference evidence="5" key="1">
    <citation type="journal article" date="2019" name="Int. J. Syst. Evol. Microbiol.">
        <title>The Global Catalogue of Microorganisms (GCM) 10K type strain sequencing project: providing services to taxonomists for standard genome sequencing and annotation.</title>
        <authorList>
            <consortium name="The Broad Institute Genomics Platform"/>
            <consortium name="The Broad Institute Genome Sequencing Center for Infectious Disease"/>
            <person name="Wu L."/>
            <person name="Ma J."/>
        </authorList>
    </citation>
    <scope>NUCLEOTIDE SEQUENCE [LARGE SCALE GENOMIC DNA]</scope>
    <source>
        <strain evidence="5">JCM 30742</strain>
    </source>
</reference>
<dbReference type="PROSITE" id="PS51257">
    <property type="entry name" value="PROKAR_LIPOPROTEIN"/>
    <property type="match status" value="1"/>
</dbReference>
<comment type="caution">
    <text evidence="4">The sequence shown here is derived from an EMBL/GenBank/DDBJ whole genome shotgun (WGS) entry which is preliminary data.</text>
</comment>
<dbReference type="Gene3D" id="3.40.190.10">
    <property type="entry name" value="Periplasmic binding protein-like II"/>
    <property type="match status" value="2"/>
</dbReference>
<evidence type="ECO:0000256" key="1">
    <source>
        <dbReference type="ARBA" id="ARBA00022729"/>
    </source>
</evidence>
<protein>
    <recommendedName>
        <fullName evidence="3">Solute-binding protein family 3/N-terminal domain-containing protein</fullName>
    </recommendedName>
</protein>
<keyword evidence="1 2" id="KW-0732">Signal</keyword>
<dbReference type="CDD" id="cd01004">
    <property type="entry name" value="PBP2_MidA_like"/>
    <property type="match status" value="1"/>
</dbReference>
<accession>A0ABP7C2D4</accession>
<gene>
    <name evidence="4" type="ORF">GCM10023081_12920</name>
</gene>
<name>A0ABP7C2D4_9MICC</name>
<dbReference type="PANTHER" id="PTHR35936">
    <property type="entry name" value="MEMBRANE-BOUND LYTIC MUREIN TRANSGLYCOSYLASE F"/>
    <property type="match status" value="1"/>
</dbReference>
<dbReference type="PANTHER" id="PTHR35936:SF17">
    <property type="entry name" value="ARGININE-BINDING EXTRACELLULAR PROTEIN ARTP"/>
    <property type="match status" value="1"/>
</dbReference>
<keyword evidence="5" id="KW-1185">Reference proteome</keyword>
<dbReference type="EMBL" id="BAABEO010000008">
    <property type="protein sequence ID" value="GAA3675954.1"/>
    <property type="molecule type" value="Genomic_DNA"/>
</dbReference>
<dbReference type="SMART" id="SM00062">
    <property type="entry name" value="PBPb"/>
    <property type="match status" value="1"/>
</dbReference>
<dbReference type="RefSeq" id="WP_345149351.1">
    <property type="nucleotide sequence ID" value="NZ_BAABEO010000008.1"/>
</dbReference>
<sequence length="321" mass="33398">MTSPLRSALPAAVLVSVLGTAVLAGCADPGASAATNPASDVKAFDLSPDQQRYASDKSAEAAALVPESVSADGKLTVAVSPWAAPLAVYATDNKTPVGNEVDIAHALADSLGLEAEIVDVAWADWPLGVESGKYEAVLSNVTVTKERKDKFDFASYREDKLGFYVKSDSAITGLEKAEDVAGLRIIVGSGTNQEKILLDWDAENKKNGLKPIEFQYYDDDSASSLALQSGRADATFGPNATSAYKAAQDGKSKQVGLIAGGWPEKANIAVTVKKGSGLAEAAQAGINHLIENGTYASVLERWGLADEGIAESELNPPGLGD</sequence>
<evidence type="ECO:0000313" key="4">
    <source>
        <dbReference type="EMBL" id="GAA3675954.1"/>
    </source>
</evidence>
<dbReference type="InterPro" id="IPR001638">
    <property type="entry name" value="Solute-binding_3/MltF_N"/>
</dbReference>
<organism evidence="4 5">
    <name type="scientific">Arthrobacter ginkgonis</name>
    <dbReference type="NCBI Taxonomy" id="1630594"/>
    <lineage>
        <taxon>Bacteria</taxon>
        <taxon>Bacillati</taxon>
        <taxon>Actinomycetota</taxon>
        <taxon>Actinomycetes</taxon>
        <taxon>Micrococcales</taxon>
        <taxon>Micrococcaceae</taxon>
        <taxon>Arthrobacter</taxon>
    </lineage>
</organism>
<feature type="domain" description="Solute-binding protein family 3/N-terminal" evidence="3">
    <location>
        <begin position="74"/>
        <end position="306"/>
    </location>
</feature>
<dbReference type="Proteomes" id="UP001500752">
    <property type="component" value="Unassembled WGS sequence"/>
</dbReference>
<evidence type="ECO:0000313" key="5">
    <source>
        <dbReference type="Proteomes" id="UP001500752"/>
    </source>
</evidence>
<dbReference type="Pfam" id="PF00497">
    <property type="entry name" value="SBP_bac_3"/>
    <property type="match status" value="1"/>
</dbReference>
<evidence type="ECO:0000256" key="2">
    <source>
        <dbReference type="SAM" id="SignalP"/>
    </source>
</evidence>
<feature type="chain" id="PRO_5046457351" description="Solute-binding protein family 3/N-terminal domain-containing protein" evidence="2">
    <location>
        <begin position="25"/>
        <end position="321"/>
    </location>
</feature>